<dbReference type="InterPro" id="IPR010982">
    <property type="entry name" value="Lambda_DNA-bd_dom_sf"/>
</dbReference>
<evidence type="ECO:0000313" key="8">
    <source>
        <dbReference type="Proteomes" id="UP000320717"/>
    </source>
</evidence>
<keyword evidence="2" id="KW-0805">Transcription regulation</keyword>
<dbReference type="InterPro" id="IPR046335">
    <property type="entry name" value="LacI/GalR-like_sensor"/>
</dbReference>
<evidence type="ECO:0000256" key="1">
    <source>
        <dbReference type="ARBA" id="ARBA00022491"/>
    </source>
</evidence>
<dbReference type="Gene3D" id="1.10.260.40">
    <property type="entry name" value="lambda repressor-like DNA-binding domains"/>
    <property type="match status" value="1"/>
</dbReference>
<dbReference type="GO" id="GO:0003700">
    <property type="term" value="F:DNA-binding transcription factor activity"/>
    <property type="evidence" value="ECO:0007669"/>
    <property type="project" value="TreeGrafter"/>
</dbReference>
<evidence type="ECO:0000256" key="3">
    <source>
        <dbReference type="ARBA" id="ARBA00023125"/>
    </source>
</evidence>
<reference evidence="7" key="2">
    <citation type="journal article" date="2022" name="Pest Manag. Sci.">
        <title>Glutamicibacter halophytocola-mediated host fitness of potato tuber moth on Solanaceae crops.</title>
        <authorList>
            <person name="Wang W."/>
            <person name="Xiao G."/>
            <person name="Du G."/>
            <person name="Chang L."/>
            <person name="Yang Y."/>
            <person name="Ye J."/>
            <person name="Chen B."/>
        </authorList>
    </citation>
    <scope>NUCLEOTIDE SEQUENCE</scope>
    <source>
        <strain evidence="7">S2</strain>
    </source>
</reference>
<name>A0A5B8I1W0_9MICC</name>
<evidence type="ECO:0000313" key="7">
    <source>
        <dbReference type="EMBL" id="UUX57946.1"/>
    </source>
</evidence>
<dbReference type="OrthoDB" id="9798934at2"/>
<dbReference type="RefSeq" id="WP_146275681.1">
    <property type="nucleotide sequence ID" value="NZ_CP042260.1"/>
</dbReference>
<proteinExistence type="predicted"/>
<keyword evidence="1" id="KW-0678">Repressor</keyword>
<dbReference type="CDD" id="cd06288">
    <property type="entry name" value="PBP1_sucrose_transcription_regulator"/>
    <property type="match status" value="1"/>
</dbReference>
<protein>
    <submittedName>
        <fullName evidence="7">LacI family DNA-binding transcriptional regulator</fullName>
    </submittedName>
    <submittedName>
        <fullName evidence="6">LacI family transcriptional regulator</fullName>
    </submittedName>
</protein>
<dbReference type="Proteomes" id="UP001060018">
    <property type="component" value="Chromosome"/>
</dbReference>
<dbReference type="SMART" id="SM00354">
    <property type="entry name" value="HTH_LACI"/>
    <property type="match status" value="1"/>
</dbReference>
<keyword evidence="4" id="KW-0804">Transcription</keyword>
<dbReference type="GO" id="GO:0000976">
    <property type="term" value="F:transcription cis-regulatory region binding"/>
    <property type="evidence" value="ECO:0007669"/>
    <property type="project" value="TreeGrafter"/>
</dbReference>
<dbReference type="Pfam" id="PF13377">
    <property type="entry name" value="Peripla_BP_3"/>
    <property type="match status" value="1"/>
</dbReference>
<accession>A0A5B8I1W0</accession>
<gene>
    <name evidence="6" type="ORF">FQA45_05725</name>
    <name evidence="7" type="ORF">NUH22_11545</name>
</gene>
<dbReference type="PANTHER" id="PTHR30146:SF148">
    <property type="entry name" value="HTH-TYPE TRANSCRIPTIONAL REPRESSOR PURR-RELATED"/>
    <property type="match status" value="1"/>
</dbReference>
<dbReference type="PROSITE" id="PS50932">
    <property type="entry name" value="HTH_LACI_2"/>
    <property type="match status" value="1"/>
</dbReference>
<evidence type="ECO:0000256" key="2">
    <source>
        <dbReference type="ARBA" id="ARBA00023015"/>
    </source>
</evidence>
<dbReference type="AlphaFoldDB" id="A0A5B8I1W0"/>
<evidence type="ECO:0000313" key="6">
    <source>
        <dbReference type="EMBL" id="QDY65846.1"/>
    </source>
</evidence>
<keyword evidence="8" id="KW-1185">Reference proteome</keyword>
<dbReference type="CDD" id="cd01392">
    <property type="entry name" value="HTH_LacI"/>
    <property type="match status" value="1"/>
</dbReference>
<dbReference type="InterPro" id="IPR000843">
    <property type="entry name" value="HTH_LacI"/>
</dbReference>
<dbReference type="SUPFAM" id="SSF53822">
    <property type="entry name" value="Periplasmic binding protein-like I"/>
    <property type="match status" value="1"/>
</dbReference>
<dbReference type="Proteomes" id="UP000320717">
    <property type="component" value="Chromosome"/>
</dbReference>
<dbReference type="PANTHER" id="PTHR30146">
    <property type="entry name" value="LACI-RELATED TRANSCRIPTIONAL REPRESSOR"/>
    <property type="match status" value="1"/>
</dbReference>
<reference evidence="6 8" key="1">
    <citation type="submission" date="2019-07" db="EMBL/GenBank/DDBJ databases">
        <title>Complete Genome Sequence of drought tolerant Plant Growth-Promoting Rhizobacterium Glutamicibacter halophytocola DR408.</title>
        <authorList>
            <person name="Nishu S.D."/>
            <person name="Lee T.K."/>
        </authorList>
    </citation>
    <scope>NUCLEOTIDE SEQUENCE [LARGE SCALE GENOMIC DNA]</scope>
    <source>
        <strain evidence="6 8">DR408</strain>
    </source>
</reference>
<keyword evidence="3 7" id="KW-0238">DNA-binding</keyword>
<dbReference type="SUPFAM" id="SSF47413">
    <property type="entry name" value="lambda repressor-like DNA-binding domains"/>
    <property type="match status" value="1"/>
</dbReference>
<evidence type="ECO:0000256" key="4">
    <source>
        <dbReference type="ARBA" id="ARBA00023163"/>
    </source>
</evidence>
<evidence type="ECO:0000313" key="9">
    <source>
        <dbReference type="Proteomes" id="UP001060018"/>
    </source>
</evidence>
<dbReference type="EMBL" id="CP042260">
    <property type="protein sequence ID" value="QDY65846.1"/>
    <property type="molecule type" value="Genomic_DNA"/>
</dbReference>
<feature type="domain" description="HTH lacI-type" evidence="5">
    <location>
        <begin position="9"/>
        <end position="65"/>
    </location>
</feature>
<dbReference type="EMBL" id="CP102487">
    <property type="protein sequence ID" value="UUX57946.1"/>
    <property type="molecule type" value="Genomic_DNA"/>
</dbReference>
<dbReference type="InterPro" id="IPR028082">
    <property type="entry name" value="Peripla_BP_I"/>
</dbReference>
<dbReference type="Gene3D" id="3.40.50.2300">
    <property type="match status" value="2"/>
</dbReference>
<evidence type="ECO:0000259" key="5">
    <source>
        <dbReference type="PROSITE" id="PS50932"/>
    </source>
</evidence>
<organism evidence="7 9">
    <name type="scientific">Glutamicibacter halophytocola</name>
    <dbReference type="NCBI Taxonomy" id="1933880"/>
    <lineage>
        <taxon>Bacteria</taxon>
        <taxon>Bacillati</taxon>
        <taxon>Actinomycetota</taxon>
        <taxon>Actinomycetes</taxon>
        <taxon>Micrococcales</taxon>
        <taxon>Micrococcaceae</taxon>
        <taxon>Glutamicibacter</taxon>
    </lineage>
</organism>
<sequence>MESHKAKRVTLADVAEASGMSKAAVSMILNNKPGSRLSAEATERVRGVAKELGYRPNAAAQSLRSGKTRTLGFISDQVTVTRFASEMITGILRAAESREHTVLIAETFGKPEQMAEAIKQMAHRDVDGLILGFMDSRQRDLKIPQTGLPTVLVNGIDDSPCTAVLPNENESGAKAVRHVVESGARSVAVIGELGSAEKDPRTYPSITRRFGSLRRSLSEANLEVLGHWVLDDWNPTDGYQATTQMLSEGYKPEAIICANDRVAMGVFQALAEEGLTPGADLSVLSFDDEIIASYLRPQLSSIRLPYEEMGALAVDLLLEGSLEPGEHQIDMPLIERDSMKRN</sequence>
<dbReference type="Pfam" id="PF00356">
    <property type="entry name" value="LacI"/>
    <property type="match status" value="1"/>
</dbReference>